<keyword evidence="3" id="KW-1185">Reference proteome</keyword>
<protein>
    <submittedName>
        <fullName evidence="2">Uncharacterized protein</fullName>
    </submittedName>
</protein>
<evidence type="ECO:0000313" key="3">
    <source>
        <dbReference type="Proteomes" id="UP000258309"/>
    </source>
</evidence>
<proteinExistence type="predicted"/>
<evidence type="ECO:0000256" key="1">
    <source>
        <dbReference type="SAM" id="MobiDB-lite"/>
    </source>
</evidence>
<dbReference type="AlphaFoldDB" id="A0A3E2HQQ7"/>
<sequence length="96" mass="10373">MPNGFAGIPASRFPNEKLPTLFHPASPKMKPVDASKTSNTSSAKDVDAASMASTSTFASTVSLLKNKFHHKEHQNKEKTGQKADKEAYMVYGSTKS</sequence>
<accession>A0A3E2HQQ7</accession>
<feature type="non-terminal residue" evidence="2">
    <location>
        <position position="96"/>
    </location>
</feature>
<organism evidence="2 3">
    <name type="scientific">Scytalidium lignicola</name>
    <name type="common">Hyphomycete</name>
    <dbReference type="NCBI Taxonomy" id="5539"/>
    <lineage>
        <taxon>Eukaryota</taxon>
        <taxon>Fungi</taxon>
        <taxon>Dikarya</taxon>
        <taxon>Ascomycota</taxon>
        <taxon>Pezizomycotina</taxon>
        <taxon>Leotiomycetes</taxon>
        <taxon>Leotiomycetes incertae sedis</taxon>
        <taxon>Scytalidium</taxon>
    </lineage>
</organism>
<comment type="caution">
    <text evidence="2">The sequence shown here is derived from an EMBL/GenBank/DDBJ whole genome shotgun (WGS) entry which is preliminary data.</text>
</comment>
<dbReference type="EMBL" id="NCSJ02000006">
    <property type="protein sequence ID" value="RFU35602.1"/>
    <property type="molecule type" value="Genomic_DNA"/>
</dbReference>
<dbReference type="Proteomes" id="UP000258309">
    <property type="component" value="Unassembled WGS sequence"/>
</dbReference>
<reference evidence="2 3" key="1">
    <citation type="submission" date="2018-05" db="EMBL/GenBank/DDBJ databases">
        <title>Draft genome sequence of Scytalidium lignicola DSM 105466, a ubiquitous saprotrophic fungus.</title>
        <authorList>
            <person name="Buettner E."/>
            <person name="Gebauer A.M."/>
            <person name="Hofrichter M."/>
            <person name="Liers C."/>
            <person name="Kellner H."/>
        </authorList>
    </citation>
    <scope>NUCLEOTIDE SEQUENCE [LARGE SCALE GENOMIC DNA]</scope>
    <source>
        <strain evidence="2 3">DSM 105466</strain>
    </source>
</reference>
<evidence type="ECO:0000313" key="2">
    <source>
        <dbReference type="EMBL" id="RFU35602.1"/>
    </source>
</evidence>
<dbReference type="OrthoDB" id="3552792at2759"/>
<feature type="non-terminal residue" evidence="2">
    <location>
        <position position="1"/>
    </location>
</feature>
<dbReference type="OMA" id="TETYMIM"/>
<feature type="compositionally biased region" description="Basic and acidic residues" evidence="1">
    <location>
        <begin position="74"/>
        <end position="87"/>
    </location>
</feature>
<name>A0A3E2HQQ7_SCYLI</name>
<feature type="region of interest" description="Disordered" evidence="1">
    <location>
        <begin position="1"/>
        <end position="50"/>
    </location>
</feature>
<gene>
    <name evidence="2" type="ORF">B7463_g661</name>
</gene>
<feature type="region of interest" description="Disordered" evidence="1">
    <location>
        <begin position="68"/>
        <end position="96"/>
    </location>
</feature>